<dbReference type="AlphaFoldDB" id="A0A6B0SDE8"/>
<sequence length="51" mass="5247">MARRMQLGQRLRRSAGAPAPAHARSGRASEGSSCTVQAARAGSPKAEPDDA</sequence>
<dbReference type="Proteomes" id="UP000322234">
    <property type="component" value="Unassembled WGS sequence"/>
</dbReference>
<reference evidence="2" key="1">
    <citation type="submission" date="2019-10" db="EMBL/GenBank/DDBJ databases">
        <title>The sequence and de novo assembly of the wild yak genome.</title>
        <authorList>
            <person name="Liu Y."/>
        </authorList>
    </citation>
    <scope>NUCLEOTIDE SEQUENCE [LARGE SCALE GENOMIC DNA]</scope>
    <source>
        <strain evidence="2">WY2019</strain>
    </source>
</reference>
<proteinExistence type="predicted"/>
<comment type="caution">
    <text evidence="2">The sequence shown here is derived from an EMBL/GenBank/DDBJ whole genome shotgun (WGS) entry which is preliminary data.</text>
</comment>
<evidence type="ECO:0000256" key="1">
    <source>
        <dbReference type="SAM" id="MobiDB-lite"/>
    </source>
</evidence>
<keyword evidence="3" id="KW-1185">Reference proteome</keyword>
<protein>
    <submittedName>
        <fullName evidence="2">Uncharacterized protein</fullName>
    </submittedName>
</protein>
<dbReference type="EMBL" id="VBQZ03003713">
    <property type="protein sequence ID" value="MXQ99940.1"/>
    <property type="molecule type" value="Genomic_DNA"/>
</dbReference>
<feature type="region of interest" description="Disordered" evidence="1">
    <location>
        <begin position="1"/>
        <end position="51"/>
    </location>
</feature>
<accession>A0A6B0SDE8</accession>
<organism evidence="2 3">
    <name type="scientific">Bos mutus</name>
    <name type="common">wild yak</name>
    <dbReference type="NCBI Taxonomy" id="72004"/>
    <lineage>
        <taxon>Eukaryota</taxon>
        <taxon>Metazoa</taxon>
        <taxon>Chordata</taxon>
        <taxon>Craniata</taxon>
        <taxon>Vertebrata</taxon>
        <taxon>Euteleostomi</taxon>
        <taxon>Mammalia</taxon>
        <taxon>Eutheria</taxon>
        <taxon>Laurasiatheria</taxon>
        <taxon>Artiodactyla</taxon>
        <taxon>Ruminantia</taxon>
        <taxon>Pecora</taxon>
        <taxon>Bovidae</taxon>
        <taxon>Bovinae</taxon>
        <taxon>Bos</taxon>
    </lineage>
</organism>
<evidence type="ECO:0000313" key="2">
    <source>
        <dbReference type="EMBL" id="MXQ99940.1"/>
    </source>
</evidence>
<gene>
    <name evidence="2" type="ORF">E5288_WYG002132</name>
</gene>
<name>A0A6B0SDE8_9CETA</name>
<evidence type="ECO:0000313" key="3">
    <source>
        <dbReference type="Proteomes" id="UP000322234"/>
    </source>
</evidence>